<evidence type="ECO:0000313" key="3">
    <source>
        <dbReference type="Proteomes" id="UP000198415"/>
    </source>
</evidence>
<proteinExistence type="predicted"/>
<evidence type="ECO:0000256" key="1">
    <source>
        <dbReference type="SAM" id="Phobius"/>
    </source>
</evidence>
<dbReference type="AlphaFoldDB" id="A0A238W3R3"/>
<dbReference type="OrthoDB" id="4828447at2"/>
<protein>
    <submittedName>
        <fullName evidence="2">Uncharacterized protein</fullName>
    </submittedName>
</protein>
<dbReference type="RefSeq" id="WP_143232215.1">
    <property type="nucleotide sequence ID" value="NZ_BOMU01000031.1"/>
</dbReference>
<dbReference type="EMBL" id="FZNR01000002">
    <property type="protein sequence ID" value="SNR40813.1"/>
    <property type="molecule type" value="Genomic_DNA"/>
</dbReference>
<feature type="transmembrane region" description="Helical" evidence="1">
    <location>
        <begin position="53"/>
        <end position="75"/>
    </location>
</feature>
<evidence type="ECO:0000313" key="2">
    <source>
        <dbReference type="EMBL" id="SNR40813.1"/>
    </source>
</evidence>
<keyword evidence="1" id="KW-0812">Transmembrane</keyword>
<keyword evidence="1" id="KW-1133">Transmembrane helix</keyword>
<name>A0A238W3R3_9ACTN</name>
<organism evidence="2 3">
    <name type="scientific">Actinoplanes regularis</name>
    <dbReference type="NCBI Taxonomy" id="52697"/>
    <lineage>
        <taxon>Bacteria</taxon>
        <taxon>Bacillati</taxon>
        <taxon>Actinomycetota</taxon>
        <taxon>Actinomycetes</taxon>
        <taxon>Micromonosporales</taxon>
        <taxon>Micromonosporaceae</taxon>
        <taxon>Actinoplanes</taxon>
    </lineage>
</organism>
<gene>
    <name evidence="2" type="ORF">SAMN06264365_102113</name>
</gene>
<sequence>MTGVKRLIQEANPVRNDRVENVARAEARLAELLGGRAAAETTTPLRTPVRRRALVWGMAAAIAVVGASVAGVIVLRDPAPPSSSSDEPFFSTTADLEDRAEAIVRVTVVATRTVTRDGFTETAATAEVSRVAKGDPQPGSSIEVVYSSSGPEQAGGIRRGGEYVLLLQRRDATSWNLVNTVQGYYTVKQDALTPTTDNPVELSAGVRTSLGVS</sequence>
<reference evidence="2 3" key="1">
    <citation type="submission" date="2017-06" db="EMBL/GenBank/DDBJ databases">
        <authorList>
            <person name="Kim H.J."/>
            <person name="Triplett B.A."/>
        </authorList>
    </citation>
    <scope>NUCLEOTIDE SEQUENCE [LARGE SCALE GENOMIC DNA]</scope>
    <source>
        <strain evidence="2 3">DSM 43151</strain>
    </source>
</reference>
<keyword evidence="1" id="KW-0472">Membrane</keyword>
<accession>A0A238W3R3</accession>
<dbReference type="Proteomes" id="UP000198415">
    <property type="component" value="Unassembled WGS sequence"/>
</dbReference>
<keyword evidence="3" id="KW-1185">Reference proteome</keyword>